<keyword evidence="1" id="KW-0812">Transmembrane</keyword>
<sequence>MGLITAGRLTSFVILPAIISPLFGRYKYRHMTTTLGRILKFKKYLIRLGVIVFSFVYIGFFYLVFFAKSNEIKTHSGTISFGSGTALGWFITLSIGIVFLLGGWLHGKYQNHKDDNPSKYL</sequence>
<accession>A0ABU9H620</accession>
<name>A0ABU9H620_9GAMM</name>
<keyword evidence="3" id="KW-1185">Reference proteome</keyword>
<feature type="transmembrane region" description="Helical" evidence="1">
    <location>
        <begin position="44"/>
        <end position="66"/>
    </location>
</feature>
<proteinExistence type="predicted"/>
<organism evidence="2 3">
    <name type="scientific">Pseudoalteromonas issachenkonii</name>
    <dbReference type="NCBI Taxonomy" id="152297"/>
    <lineage>
        <taxon>Bacteria</taxon>
        <taxon>Pseudomonadati</taxon>
        <taxon>Pseudomonadota</taxon>
        <taxon>Gammaproteobacteria</taxon>
        <taxon>Alteromonadales</taxon>
        <taxon>Pseudoalteromonadaceae</taxon>
        <taxon>Pseudoalteromonas</taxon>
    </lineage>
</organism>
<keyword evidence="1" id="KW-1133">Transmembrane helix</keyword>
<evidence type="ECO:0000313" key="2">
    <source>
        <dbReference type="EMBL" id="MEL0657238.1"/>
    </source>
</evidence>
<protein>
    <submittedName>
        <fullName evidence="2">Uncharacterized protein</fullName>
    </submittedName>
</protein>
<evidence type="ECO:0000313" key="3">
    <source>
        <dbReference type="Proteomes" id="UP001371391"/>
    </source>
</evidence>
<dbReference type="RefSeq" id="WP_341604046.1">
    <property type="nucleotide sequence ID" value="NZ_JBAKAW010000026.1"/>
</dbReference>
<dbReference type="Proteomes" id="UP001371391">
    <property type="component" value="Unassembled WGS sequence"/>
</dbReference>
<evidence type="ECO:0000256" key="1">
    <source>
        <dbReference type="SAM" id="Phobius"/>
    </source>
</evidence>
<feature type="transmembrane region" description="Helical" evidence="1">
    <location>
        <begin position="6"/>
        <end position="23"/>
    </location>
</feature>
<gene>
    <name evidence="2" type="ORF">V6257_19660</name>
</gene>
<feature type="transmembrane region" description="Helical" evidence="1">
    <location>
        <begin position="86"/>
        <end position="105"/>
    </location>
</feature>
<comment type="caution">
    <text evidence="2">The sequence shown here is derived from an EMBL/GenBank/DDBJ whole genome shotgun (WGS) entry which is preliminary data.</text>
</comment>
<dbReference type="EMBL" id="JBAKAW010000026">
    <property type="protein sequence ID" value="MEL0657238.1"/>
    <property type="molecule type" value="Genomic_DNA"/>
</dbReference>
<reference evidence="2 3" key="1">
    <citation type="submission" date="2024-02" db="EMBL/GenBank/DDBJ databases">
        <title>Bacteria isolated from the canopy kelp, Nereocystis luetkeana.</title>
        <authorList>
            <person name="Pfister C.A."/>
            <person name="Younker I.T."/>
            <person name="Light S.H."/>
        </authorList>
    </citation>
    <scope>NUCLEOTIDE SEQUENCE [LARGE SCALE GENOMIC DNA]</scope>
    <source>
        <strain evidence="2 3">TI.1.03</strain>
    </source>
</reference>
<keyword evidence="1" id="KW-0472">Membrane</keyword>